<proteinExistence type="predicted"/>
<dbReference type="RefSeq" id="WP_277568517.1">
    <property type="nucleotide sequence ID" value="NZ_JAPDHZ010000008.1"/>
</dbReference>
<dbReference type="SUPFAM" id="SSF46689">
    <property type="entry name" value="Homeodomain-like"/>
    <property type="match status" value="2"/>
</dbReference>
<dbReference type="AlphaFoldDB" id="A0A9X4KN43"/>
<organism evidence="7 8">
    <name type="scientific">Cohnella ginsengisoli</name>
    <dbReference type="NCBI Taxonomy" id="425004"/>
    <lineage>
        <taxon>Bacteria</taxon>
        <taxon>Bacillati</taxon>
        <taxon>Bacillota</taxon>
        <taxon>Bacilli</taxon>
        <taxon>Bacillales</taxon>
        <taxon>Paenibacillaceae</taxon>
        <taxon>Cohnella</taxon>
    </lineage>
</organism>
<dbReference type="Pfam" id="PF12833">
    <property type="entry name" value="HTH_18"/>
    <property type="match status" value="1"/>
</dbReference>
<dbReference type="SMART" id="SM00342">
    <property type="entry name" value="HTH_ARAC"/>
    <property type="match status" value="1"/>
</dbReference>
<dbReference type="PROSITE" id="PS01124">
    <property type="entry name" value="HTH_ARAC_FAMILY_2"/>
    <property type="match status" value="1"/>
</dbReference>
<keyword evidence="1" id="KW-0963">Cytoplasm</keyword>
<name>A0A9X4KN43_9BACL</name>
<dbReference type="GO" id="GO:0043565">
    <property type="term" value="F:sequence-specific DNA binding"/>
    <property type="evidence" value="ECO:0007669"/>
    <property type="project" value="InterPro"/>
</dbReference>
<gene>
    <name evidence="7" type="ORF">OMP38_31165</name>
</gene>
<dbReference type="PANTHER" id="PTHR46796">
    <property type="entry name" value="HTH-TYPE TRANSCRIPTIONAL ACTIVATOR RHAS-RELATED"/>
    <property type="match status" value="1"/>
</dbReference>
<evidence type="ECO:0000313" key="7">
    <source>
        <dbReference type="EMBL" id="MDG0794791.1"/>
    </source>
</evidence>
<keyword evidence="8" id="KW-1185">Reference proteome</keyword>
<feature type="domain" description="HTH araC/xylS-type" evidence="6">
    <location>
        <begin position="173"/>
        <end position="275"/>
    </location>
</feature>
<evidence type="ECO:0000259" key="6">
    <source>
        <dbReference type="PROSITE" id="PS01124"/>
    </source>
</evidence>
<dbReference type="InterPro" id="IPR018062">
    <property type="entry name" value="HTH_AraC-typ_CS"/>
</dbReference>
<dbReference type="InterPro" id="IPR020449">
    <property type="entry name" value="Tscrpt_reg_AraC-type_HTH"/>
</dbReference>
<dbReference type="PRINTS" id="PR00032">
    <property type="entry name" value="HTHARAC"/>
</dbReference>
<dbReference type="GO" id="GO:0003700">
    <property type="term" value="F:DNA-binding transcription factor activity"/>
    <property type="evidence" value="ECO:0007669"/>
    <property type="project" value="InterPro"/>
</dbReference>
<reference evidence="7 8" key="1">
    <citation type="submission" date="2022-10" db="EMBL/GenBank/DDBJ databases">
        <title>Comparative genomic analysis of Cohnella hashimotonis sp. nov., isolated from the International Space Station.</title>
        <authorList>
            <person name="Simpson A."/>
            <person name="Venkateswaran K."/>
        </authorList>
    </citation>
    <scope>NUCLEOTIDE SEQUENCE [LARGE SCALE GENOMIC DNA]</scope>
    <source>
        <strain evidence="7 8">DSM 18997</strain>
    </source>
</reference>
<sequence length="279" mass="32096">MRRQAHLLTLAGSPYLVMPESVGAYRDFPDHSVLREAGVLNNFNIHYVAAGKGYAETETGVHELRAGDAVLYFPLQRQRYYSSEDEPWDVRWVHFYGEELRDYLVRLGFHQSAVWSLRHREAWEAAHLALLEEAETHQLLRPVRLSMLTYALFSEFVQQAVPVSDVKSAGTDRRILDLLPDMQREACAPFILEDWAARAGVSRHYFCKLFRQAMGFSPMDFVTRCRLQAAKQWLLEHPTLPVGRIAEDAGYPSASYFNKRFSAHEGVTPTEYRRLFGKA</sequence>
<evidence type="ECO:0000313" key="8">
    <source>
        <dbReference type="Proteomes" id="UP001153387"/>
    </source>
</evidence>
<dbReference type="InterPro" id="IPR003313">
    <property type="entry name" value="AraC-bd"/>
</dbReference>
<dbReference type="InterPro" id="IPR037923">
    <property type="entry name" value="HTH-like"/>
</dbReference>
<dbReference type="InterPro" id="IPR009057">
    <property type="entry name" value="Homeodomain-like_sf"/>
</dbReference>
<comment type="caution">
    <text evidence="7">The sequence shown here is derived from an EMBL/GenBank/DDBJ whole genome shotgun (WGS) entry which is preliminary data.</text>
</comment>
<evidence type="ECO:0000256" key="4">
    <source>
        <dbReference type="ARBA" id="ARBA00023159"/>
    </source>
</evidence>
<protein>
    <submittedName>
        <fullName evidence="7">AraC family transcriptional regulator</fullName>
    </submittedName>
</protein>
<dbReference type="Proteomes" id="UP001153387">
    <property type="component" value="Unassembled WGS sequence"/>
</dbReference>
<keyword evidence="4" id="KW-0010">Activator</keyword>
<evidence type="ECO:0000256" key="3">
    <source>
        <dbReference type="ARBA" id="ARBA00023125"/>
    </source>
</evidence>
<dbReference type="PANTHER" id="PTHR46796:SF13">
    <property type="entry name" value="HTH-TYPE TRANSCRIPTIONAL ACTIVATOR RHAS"/>
    <property type="match status" value="1"/>
</dbReference>
<evidence type="ECO:0000256" key="5">
    <source>
        <dbReference type="ARBA" id="ARBA00023163"/>
    </source>
</evidence>
<keyword evidence="3" id="KW-0238">DNA-binding</keyword>
<keyword evidence="2" id="KW-0805">Transcription regulation</keyword>
<keyword evidence="5" id="KW-0804">Transcription</keyword>
<dbReference type="SUPFAM" id="SSF51215">
    <property type="entry name" value="Regulatory protein AraC"/>
    <property type="match status" value="1"/>
</dbReference>
<dbReference type="Gene3D" id="2.60.120.280">
    <property type="entry name" value="Regulatory protein AraC"/>
    <property type="match status" value="1"/>
</dbReference>
<dbReference type="Pfam" id="PF02311">
    <property type="entry name" value="AraC_binding"/>
    <property type="match status" value="1"/>
</dbReference>
<dbReference type="InterPro" id="IPR018060">
    <property type="entry name" value="HTH_AraC"/>
</dbReference>
<dbReference type="PROSITE" id="PS00041">
    <property type="entry name" value="HTH_ARAC_FAMILY_1"/>
    <property type="match status" value="1"/>
</dbReference>
<dbReference type="InterPro" id="IPR050204">
    <property type="entry name" value="AraC_XylS_family_regulators"/>
</dbReference>
<dbReference type="EMBL" id="JAPDHZ010000008">
    <property type="protein sequence ID" value="MDG0794791.1"/>
    <property type="molecule type" value="Genomic_DNA"/>
</dbReference>
<evidence type="ECO:0000256" key="1">
    <source>
        <dbReference type="ARBA" id="ARBA00022490"/>
    </source>
</evidence>
<evidence type="ECO:0000256" key="2">
    <source>
        <dbReference type="ARBA" id="ARBA00023015"/>
    </source>
</evidence>
<dbReference type="Gene3D" id="1.10.10.60">
    <property type="entry name" value="Homeodomain-like"/>
    <property type="match status" value="2"/>
</dbReference>
<accession>A0A9X4KN43</accession>